<organism evidence="2 3">
    <name type="scientific">Streptomyces umbrinus</name>
    <dbReference type="NCBI Taxonomy" id="67370"/>
    <lineage>
        <taxon>Bacteria</taxon>
        <taxon>Bacillati</taxon>
        <taxon>Actinomycetota</taxon>
        <taxon>Actinomycetes</taxon>
        <taxon>Kitasatosporales</taxon>
        <taxon>Streptomycetaceae</taxon>
        <taxon>Streptomyces</taxon>
        <taxon>Streptomyces phaeochromogenes group</taxon>
    </lineage>
</organism>
<accession>A0ABU0SUK2</accession>
<keyword evidence="3" id="KW-1185">Reference proteome</keyword>
<name>A0ABU0SUK2_9ACTN</name>
<feature type="region of interest" description="Disordered" evidence="1">
    <location>
        <begin position="79"/>
        <end position="103"/>
    </location>
</feature>
<evidence type="ECO:0000313" key="2">
    <source>
        <dbReference type="EMBL" id="MDQ1027229.1"/>
    </source>
</evidence>
<gene>
    <name evidence="2" type="ORF">QF035_004811</name>
</gene>
<feature type="region of interest" description="Disordered" evidence="1">
    <location>
        <begin position="1"/>
        <end position="24"/>
    </location>
</feature>
<reference evidence="2 3" key="1">
    <citation type="submission" date="2023-07" db="EMBL/GenBank/DDBJ databases">
        <title>Comparative genomics of wheat-associated soil bacteria to identify genetic determinants of phenazine resistance.</title>
        <authorList>
            <person name="Mouncey N."/>
        </authorList>
    </citation>
    <scope>NUCLEOTIDE SEQUENCE [LARGE SCALE GENOMIC DNA]</scope>
    <source>
        <strain evidence="2 3">V2I4</strain>
    </source>
</reference>
<evidence type="ECO:0000256" key="1">
    <source>
        <dbReference type="SAM" id="MobiDB-lite"/>
    </source>
</evidence>
<comment type="caution">
    <text evidence="2">The sequence shown here is derived from an EMBL/GenBank/DDBJ whole genome shotgun (WGS) entry which is preliminary data.</text>
</comment>
<sequence length="103" mass="11015">MPRTPNTPHPRNTPHLPPGAMTPDEKAAIDSIRTARAVFDAASGRLAEAISNALATSTRRGWPVRVAEASGYTSSRIRQMQEGQMREVKSRATGTDTTKGTAA</sequence>
<feature type="compositionally biased region" description="Low complexity" evidence="1">
    <location>
        <begin position="92"/>
        <end position="103"/>
    </location>
</feature>
<proteinExistence type="predicted"/>
<evidence type="ECO:0000313" key="3">
    <source>
        <dbReference type="Proteomes" id="UP001230328"/>
    </source>
</evidence>
<dbReference type="Proteomes" id="UP001230328">
    <property type="component" value="Unassembled WGS sequence"/>
</dbReference>
<dbReference type="EMBL" id="JAUSZI010000002">
    <property type="protein sequence ID" value="MDQ1027229.1"/>
    <property type="molecule type" value="Genomic_DNA"/>
</dbReference>
<evidence type="ECO:0008006" key="4">
    <source>
        <dbReference type="Google" id="ProtNLM"/>
    </source>
</evidence>
<protein>
    <recommendedName>
        <fullName evidence="4">Helix-turn-helix DNA binding domain protein</fullName>
    </recommendedName>
</protein>